<evidence type="ECO:0000313" key="3">
    <source>
        <dbReference type="Proteomes" id="UP000788993"/>
    </source>
</evidence>
<feature type="compositionally biased region" description="Polar residues" evidence="1">
    <location>
        <begin position="101"/>
        <end position="122"/>
    </location>
</feature>
<proteinExistence type="predicted"/>
<protein>
    <submittedName>
        <fullName evidence="2">Uncharacterized protein</fullName>
    </submittedName>
</protein>
<dbReference type="EMBL" id="JAEUBD010000382">
    <property type="protein sequence ID" value="KAH3675255.1"/>
    <property type="molecule type" value="Genomic_DNA"/>
</dbReference>
<reference evidence="2" key="2">
    <citation type="submission" date="2021-01" db="EMBL/GenBank/DDBJ databases">
        <authorList>
            <person name="Schikora-Tamarit M.A."/>
        </authorList>
    </citation>
    <scope>NUCLEOTIDE SEQUENCE</scope>
    <source>
        <strain evidence="2">NCAIM Y.01608</strain>
    </source>
</reference>
<feature type="compositionally biased region" description="Acidic residues" evidence="1">
    <location>
        <begin position="123"/>
        <end position="133"/>
    </location>
</feature>
<feature type="compositionally biased region" description="Basic and acidic residues" evidence="1">
    <location>
        <begin position="28"/>
        <end position="44"/>
    </location>
</feature>
<dbReference type="Proteomes" id="UP000788993">
    <property type="component" value="Unassembled WGS sequence"/>
</dbReference>
<comment type="caution">
    <text evidence="2">The sequence shown here is derived from an EMBL/GenBank/DDBJ whole genome shotgun (WGS) entry which is preliminary data.</text>
</comment>
<evidence type="ECO:0000256" key="1">
    <source>
        <dbReference type="SAM" id="MobiDB-lite"/>
    </source>
</evidence>
<sequence>MAGNGAPIMAPTRRSSGVGGLCLMVLTDQRRDDPHEAGKRKVDPEDQLEPARVPRDKTSHERANHGATVRSSSKVCDGLTSGLGREQVGDRATHVGEAGSGENTAQEPTHQNCADIRSNSTGDVEDEVEPERDEVDRPRHPVTTDEPNATHTTISDNAMVNNHLSVGLQFIGFSGSLILNVTNSISGSSSGTAPVSFSSDPDELCESPGGLVAIVWLLARPISCNVATGTNPVCVSKVYSSGNTGFSTF</sequence>
<feature type="compositionally biased region" description="Basic and acidic residues" evidence="1">
    <location>
        <begin position="134"/>
        <end position="143"/>
    </location>
</feature>
<keyword evidence="3" id="KW-1185">Reference proteome</keyword>
<organism evidence="2 3">
    <name type="scientific">Ogataea polymorpha</name>
    <dbReference type="NCBI Taxonomy" id="460523"/>
    <lineage>
        <taxon>Eukaryota</taxon>
        <taxon>Fungi</taxon>
        <taxon>Dikarya</taxon>
        <taxon>Ascomycota</taxon>
        <taxon>Saccharomycotina</taxon>
        <taxon>Pichiomycetes</taxon>
        <taxon>Pichiales</taxon>
        <taxon>Pichiaceae</taxon>
        <taxon>Ogataea</taxon>
    </lineage>
</organism>
<gene>
    <name evidence="2" type="ORF">OGATHE_001595</name>
</gene>
<accession>A0A9P8PPL3</accession>
<reference evidence="2" key="1">
    <citation type="journal article" date="2021" name="Open Biol.">
        <title>Shared evolutionary footprints suggest mitochondrial oxidative damage underlies multiple complex I losses in fungi.</title>
        <authorList>
            <person name="Schikora-Tamarit M.A."/>
            <person name="Marcet-Houben M."/>
            <person name="Nosek J."/>
            <person name="Gabaldon T."/>
        </authorList>
    </citation>
    <scope>NUCLEOTIDE SEQUENCE</scope>
    <source>
        <strain evidence="2">NCAIM Y.01608</strain>
    </source>
</reference>
<feature type="compositionally biased region" description="Basic and acidic residues" evidence="1">
    <location>
        <begin position="52"/>
        <end position="64"/>
    </location>
</feature>
<evidence type="ECO:0000313" key="2">
    <source>
        <dbReference type="EMBL" id="KAH3675255.1"/>
    </source>
</evidence>
<feature type="region of interest" description="Disordered" evidence="1">
    <location>
        <begin position="1"/>
        <end position="153"/>
    </location>
</feature>
<name>A0A9P8PPL3_9ASCO</name>
<dbReference type="AlphaFoldDB" id="A0A9P8PPL3"/>